<evidence type="ECO:0000313" key="11">
    <source>
        <dbReference type="EMBL" id="KAL3763170.1"/>
    </source>
</evidence>
<organism evidence="11 12">
    <name type="scientific">Discostella pseudostelligera</name>
    <dbReference type="NCBI Taxonomy" id="259834"/>
    <lineage>
        <taxon>Eukaryota</taxon>
        <taxon>Sar</taxon>
        <taxon>Stramenopiles</taxon>
        <taxon>Ochrophyta</taxon>
        <taxon>Bacillariophyta</taxon>
        <taxon>Coscinodiscophyceae</taxon>
        <taxon>Thalassiosirophycidae</taxon>
        <taxon>Stephanodiscales</taxon>
        <taxon>Stephanodiscaceae</taxon>
        <taxon>Discostella</taxon>
    </lineage>
</organism>
<evidence type="ECO:0000256" key="6">
    <source>
        <dbReference type="ARBA" id="ARBA00023010"/>
    </source>
</evidence>
<dbReference type="PANTHER" id="PTHR13373">
    <property type="entry name" value="FROUNT PROTEIN-RELATED"/>
    <property type="match status" value="1"/>
</dbReference>
<keyword evidence="3 9" id="KW-0813">Transport</keyword>
<dbReference type="GO" id="GO:0005643">
    <property type="term" value="C:nuclear pore"/>
    <property type="evidence" value="ECO:0007669"/>
    <property type="project" value="UniProtKB-SubCell"/>
</dbReference>
<evidence type="ECO:0000256" key="7">
    <source>
        <dbReference type="ARBA" id="ARBA00023132"/>
    </source>
</evidence>
<dbReference type="GO" id="GO:0015031">
    <property type="term" value="P:protein transport"/>
    <property type="evidence" value="ECO:0007669"/>
    <property type="project" value="UniProtKB-KW"/>
</dbReference>
<proteinExistence type="inferred from homology"/>
<keyword evidence="4 9" id="KW-0509">mRNA transport</keyword>
<feature type="region of interest" description="Disordered" evidence="10">
    <location>
        <begin position="388"/>
        <end position="420"/>
    </location>
</feature>
<evidence type="ECO:0000256" key="8">
    <source>
        <dbReference type="ARBA" id="ARBA00023242"/>
    </source>
</evidence>
<gene>
    <name evidence="11" type="ORF">ACHAWU_006195</name>
</gene>
<dbReference type="Proteomes" id="UP001530293">
    <property type="component" value="Unassembled WGS sequence"/>
</dbReference>
<evidence type="ECO:0000256" key="9">
    <source>
        <dbReference type="RuleBase" id="RU365073"/>
    </source>
</evidence>
<evidence type="ECO:0000313" key="12">
    <source>
        <dbReference type="Proteomes" id="UP001530293"/>
    </source>
</evidence>
<keyword evidence="12" id="KW-1185">Reference proteome</keyword>
<comment type="subunit">
    <text evidence="9">Component of the nuclear pore complex (NPC).</text>
</comment>
<feature type="compositionally biased region" description="Acidic residues" evidence="10">
    <location>
        <begin position="388"/>
        <end position="397"/>
    </location>
</feature>
<keyword evidence="9" id="KW-0472">Membrane</keyword>
<feature type="compositionally biased region" description="Low complexity" evidence="10">
    <location>
        <begin position="122"/>
        <end position="137"/>
    </location>
</feature>
<keyword evidence="6 9" id="KW-0811">Translocation</keyword>
<feature type="region of interest" description="Disordered" evidence="10">
    <location>
        <begin position="170"/>
        <end position="192"/>
    </location>
</feature>
<evidence type="ECO:0000256" key="1">
    <source>
        <dbReference type="ARBA" id="ARBA00004567"/>
    </source>
</evidence>
<dbReference type="InterPro" id="IPR011502">
    <property type="entry name" value="Nucleoporin_Nup85"/>
</dbReference>
<comment type="caution">
    <text evidence="11">The sequence shown here is derived from an EMBL/GenBank/DDBJ whole genome shotgun (WGS) entry which is preliminary data.</text>
</comment>
<feature type="region of interest" description="Disordered" evidence="10">
    <location>
        <begin position="114"/>
        <end position="137"/>
    </location>
</feature>
<dbReference type="PANTHER" id="PTHR13373:SF21">
    <property type="entry name" value="NUCLEAR PORE COMPLEX PROTEIN NUP85"/>
    <property type="match status" value="1"/>
</dbReference>
<comment type="similarity">
    <text evidence="2 9">Belongs to the nucleoporin Nup85 family.</text>
</comment>
<feature type="region of interest" description="Disordered" evidence="10">
    <location>
        <begin position="38"/>
        <end position="72"/>
    </location>
</feature>
<accession>A0ABD3MRP5</accession>
<comment type="subcellular location">
    <subcellularLocation>
        <location evidence="1 9">Nucleus</location>
        <location evidence="1 9">Nuclear pore complex</location>
    </subcellularLocation>
</comment>
<dbReference type="Pfam" id="PF07575">
    <property type="entry name" value="Nucleopor_Nup85"/>
    <property type="match status" value="1"/>
</dbReference>
<reference evidence="11 12" key="1">
    <citation type="submission" date="2024-10" db="EMBL/GenBank/DDBJ databases">
        <title>Updated reference genomes for cyclostephanoid diatoms.</title>
        <authorList>
            <person name="Roberts W.R."/>
            <person name="Alverson A.J."/>
        </authorList>
    </citation>
    <scope>NUCLEOTIDE SEQUENCE [LARGE SCALE GENOMIC DNA]</scope>
    <source>
        <strain evidence="11 12">AJA232-27</strain>
    </source>
</reference>
<protein>
    <recommendedName>
        <fullName evidence="9">Nuclear pore complex protein Nup85</fullName>
    </recommendedName>
</protein>
<sequence>MMGAEGASTENNSSMVTTGVPPVRALAWDPTGTATLALCPLPSHGHGQGQGRGVEQRSRGDDDDDDDRGNNNSINLDIFLSHDGTGCSPEETECLLTCLDARDAWLAAREQQQRHQQHRRTAGISISSSSRGYSSSSTSTATVAELSMNYRAAMCKCLMQLQEKAAQRAAAASSTNAENGENDGAARDKTNPIEDANNMELLTLSYSISHLVEIFLLPSLADSASSTTAATTERRLENGSAGSLTADTVRYLRLHHSRGGSYMELPQVQIMLDCDQPEYYRFPAISPASSNNPTNENDSIIIPGPFEFPFWNLLLQFVIEGELYKAWHLLSHHSACRQAAEDEEAAASPEGRGFEILQRILLSAPLPGGRGDNYCDDSGLDDYLEEEMLEREEEEEANLSSLGRRGGRRQQHHEVDAEEDDLLDDDIHVDYMDGVSSNAYLLWETLPRRADKIRRMRYRHNFRLRGRRKDDDFEAARDTLSGSPTVPELYQPRVALNAFRVWQETIREIAFPAGIGNTSSNIGELASLFRRFPPLQQIISILVGVVPPSIVKASTLSWSERLVMELLYSRPNILPEDIAVRAKVAMEATAAAAASQTSTLTKIILSIMQGSAGEVIQTLFSVCGGSSGAALPAAMTSLICNLLVDAGCMPPANNSTSSKVNIQTELLLLASEAIVSSFSVQEQSSVGVRTAIRLLLPHAPAKRAVPKVGDKTDPTPEEDIIYEPRISSMIAEVLSHRVPATDAEARDLMGLCEEVIGLGSVVIADACESLAFCRAVHHGSNDNLMREAYWLLRGVEIQSCWLPSDRQRRHGFVSRRNFDSLCERSANSLISALSVSASAKLSNSGLSDKQEKVLSSAIRTAKELLDGIVQDDTMAPVLKGHMEANLLKNAVNIALADAVGDSVQVASNIIYCLEERCLSDDYGGVVSTLADPKMYSELLNIAFAITEKNDADSSRGPMEFAKCDFTLHGMQILMARLTQVSSWNSELSNSREDHIMAMRLAFCKGLMRLILNNQQPAAKTPVSKSKRVEVSLDDELKMLLSPRI</sequence>
<evidence type="ECO:0000256" key="10">
    <source>
        <dbReference type="SAM" id="MobiDB-lite"/>
    </source>
</evidence>
<evidence type="ECO:0000256" key="5">
    <source>
        <dbReference type="ARBA" id="ARBA00022927"/>
    </source>
</evidence>
<keyword evidence="7 9" id="KW-0906">Nuclear pore complex</keyword>
<dbReference type="GO" id="GO:0051028">
    <property type="term" value="P:mRNA transport"/>
    <property type="evidence" value="ECO:0007669"/>
    <property type="project" value="UniProtKB-KW"/>
</dbReference>
<keyword evidence="5 9" id="KW-0653">Protein transport</keyword>
<name>A0ABD3MRP5_9STRA</name>
<evidence type="ECO:0000256" key="4">
    <source>
        <dbReference type="ARBA" id="ARBA00022816"/>
    </source>
</evidence>
<dbReference type="AlphaFoldDB" id="A0ABD3MRP5"/>
<evidence type="ECO:0000256" key="2">
    <source>
        <dbReference type="ARBA" id="ARBA00005573"/>
    </source>
</evidence>
<comment type="function">
    <text evidence="9">Functions as a component of the nuclear pore complex (NPC).</text>
</comment>
<dbReference type="GO" id="GO:0031965">
    <property type="term" value="C:nuclear membrane"/>
    <property type="evidence" value="ECO:0007669"/>
    <property type="project" value="UniProtKB-UniRule"/>
</dbReference>
<keyword evidence="8 9" id="KW-0539">Nucleus</keyword>
<evidence type="ECO:0000256" key="3">
    <source>
        <dbReference type="ARBA" id="ARBA00022448"/>
    </source>
</evidence>
<dbReference type="EMBL" id="JALLBG020000126">
    <property type="protein sequence ID" value="KAL3763170.1"/>
    <property type="molecule type" value="Genomic_DNA"/>
</dbReference>